<accession>A0ABY7Q0E0</accession>
<protein>
    <recommendedName>
        <fullName evidence="4">DUF3592 domain-containing protein</fullName>
    </recommendedName>
</protein>
<name>A0ABY7Q0E0_9ACTN</name>
<keyword evidence="1" id="KW-0472">Membrane</keyword>
<sequence length="246" mass="27329">MGAWHEQLRPWLRALILAAAVAGLVGCSLWVAAAYDDVVAFRYASACASGPEDNCVAKVTGTVIDKETGQSCTSDSNTSSSCTTYYRLRLRYGDRTEVRVVSSDTYDDVQRGDLAELGTWRDAVVSLTVRGHTSTYEPPSDDSTMWRLRAAWLVLGVAVWAVVSGRPAHLFAFPNFVWLWLALPISWLVHGALLGAGVLEWIWSTGFAVFGVLFAYVLWREGGRTRWSKRSRRGRPGLGLRPWRSR</sequence>
<keyword evidence="1" id="KW-1133">Transmembrane helix</keyword>
<dbReference type="Proteomes" id="UP001212821">
    <property type="component" value="Chromosome"/>
</dbReference>
<feature type="transmembrane region" description="Helical" evidence="1">
    <location>
        <begin position="201"/>
        <end position="219"/>
    </location>
</feature>
<feature type="transmembrane region" description="Helical" evidence="1">
    <location>
        <begin position="146"/>
        <end position="163"/>
    </location>
</feature>
<feature type="transmembrane region" description="Helical" evidence="1">
    <location>
        <begin position="12"/>
        <end position="35"/>
    </location>
</feature>
<dbReference type="EMBL" id="CP115450">
    <property type="protein sequence ID" value="WBP86075.1"/>
    <property type="molecule type" value="Genomic_DNA"/>
</dbReference>
<keyword evidence="1" id="KW-0812">Transmembrane</keyword>
<reference evidence="3" key="1">
    <citation type="submission" date="2022-12" db="EMBL/GenBank/DDBJ databases">
        <authorList>
            <person name="Mo P."/>
        </authorList>
    </citation>
    <scope>NUCLEOTIDE SEQUENCE [LARGE SCALE GENOMIC DNA]</scope>
    <source>
        <strain evidence="3">HUAS 3-15</strain>
    </source>
</reference>
<evidence type="ECO:0000313" key="2">
    <source>
        <dbReference type="EMBL" id="WBP86075.1"/>
    </source>
</evidence>
<dbReference type="RefSeq" id="WP_270142503.1">
    <property type="nucleotide sequence ID" value="NZ_CP115450.1"/>
</dbReference>
<evidence type="ECO:0000313" key="3">
    <source>
        <dbReference type="Proteomes" id="UP001212821"/>
    </source>
</evidence>
<feature type="transmembrane region" description="Helical" evidence="1">
    <location>
        <begin position="170"/>
        <end position="189"/>
    </location>
</feature>
<gene>
    <name evidence="2" type="ORF">O1G21_09635</name>
</gene>
<evidence type="ECO:0000256" key="1">
    <source>
        <dbReference type="SAM" id="Phobius"/>
    </source>
</evidence>
<organism evidence="2 3">
    <name type="scientific">Kitasatospora cathayae</name>
    <dbReference type="NCBI Taxonomy" id="3004092"/>
    <lineage>
        <taxon>Bacteria</taxon>
        <taxon>Bacillati</taxon>
        <taxon>Actinomycetota</taxon>
        <taxon>Actinomycetes</taxon>
        <taxon>Kitasatosporales</taxon>
        <taxon>Streptomycetaceae</taxon>
        <taxon>Kitasatospora</taxon>
    </lineage>
</organism>
<proteinExistence type="predicted"/>
<keyword evidence="3" id="KW-1185">Reference proteome</keyword>
<evidence type="ECO:0008006" key="4">
    <source>
        <dbReference type="Google" id="ProtNLM"/>
    </source>
</evidence>